<dbReference type="InterPro" id="IPR029016">
    <property type="entry name" value="GAF-like_dom_sf"/>
</dbReference>
<dbReference type="InterPro" id="IPR002571">
    <property type="entry name" value="HrcA"/>
</dbReference>
<keyword evidence="3" id="KW-0346">Stress response</keyword>
<dbReference type="InterPro" id="IPR036388">
    <property type="entry name" value="WH-like_DNA-bd_sf"/>
</dbReference>
<keyword evidence="4" id="KW-0804">Transcription</keyword>
<evidence type="ECO:0000313" key="6">
    <source>
        <dbReference type="EMBL" id="OGF20499.1"/>
    </source>
</evidence>
<evidence type="ECO:0000256" key="1">
    <source>
        <dbReference type="ARBA" id="ARBA00022491"/>
    </source>
</evidence>
<sequence>METRQEKMLISLVGEYIKKAAPVASGFLAGRGSFKLSSATIRNEMAALEEKGYITQPHTSAGRIPTELGYNFYLEKINTEKDVKISEKDKEVLNKSAKSEEMPNKKIAKMLAEISGEAVILAFNAKDIYYTGLSNLFGKPEFHDQNLARRIGEVVDELDEVMYKIFDDIGDDIKVLIGSKNPFSDNCSVIISKCKKGKGVIAVLGPIRMDYKKNVGLVKYVKEILDI</sequence>
<dbReference type="GO" id="GO:0003677">
    <property type="term" value="F:DNA binding"/>
    <property type="evidence" value="ECO:0007669"/>
    <property type="project" value="InterPro"/>
</dbReference>
<dbReference type="InterPro" id="IPR021153">
    <property type="entry name" value="HrcA_C"/>
</dbReference>
<reference evidence="6 7" key="1">
    <citation type="journal article" date="2016" name="Nat. Commun.">
        <title>Thousands of microbial genomes shed light on interconnected biogeochemical processes in an aquifer system.</title>
        <authorList>
            <person name="Anantharaman K."/>
            <person name="Brown C.T."/>
            <person name="Hug L.A."/>
            <person name="Sharon I."/>
            <person name="Castelle C.J."/>
            <person name="Probst A.J."/>
            <person name="Thomas B.C."/>
            <person name="Singh A."/>
            <person name="Wilkins M.J."/>
            <person name="Karaoz U."/>
            <person name="Brodie E.L."/>
            <person name="Williams K.H."/>
            <person name="Hubbard S.S."/>
            <person name="Banfield J.F."/>
        </authorList>
    </citation>
    <scope>NUCLEOTIDE SEQUENCE [LARGE SCALE GENOMIC DNA]</scope>
</reference>
<dbReference type="AlphaFoldDB" id="A0A1F5S1E7"/>
<name>A0A1F5S1E7_9BACT</name>
<dbReference type="InterPro" id="IPR036390">
    <property type="entry name" value="WH_DNA-bd_sf"/>
</dbReference>
<keyword evidence="2" id="KW-0805">Transcription regulation</keyword>
<evidence type="ECO:0000256" key="3">
    <source>
        <dbReference type="ARBA" id="ARBA00023016"/>
    </source>
</evidence>
<dbReference type="Pfam" id="PF01628">
    <property type="entry name" value="HrcA"/>
    <property type="match status" value="1"/>
</dbReference>
<dbReference type="Proteomes" id="UP000177407">
    <property type="component" value="Unassembled WGS sequence"/>
</dbReference>
<dbReference type="Gene3D" id="1.10.10.10">
    <property type="entry name" value="Winged helix-like DNA-binding domain superfamily/Winged helix DNA-binding domain"/>
    <property type="match status" value="1"/>
</dbReference>
<dbReference type="PANTHER" id="PTHR34824:SF1">
    <property type="entry name" value="HEAT-INDUCIBLE TRANSCRIPTION REPRESSOR HRCA"/>
    <property type="match status" value="1"/>
</dbReference>
<evidence type="ECO:0000259" key="5">
    <source>
        <dbReference type="Pfam" id="PF01628"/>
    </source>
</evidence>
<dbReference type="EMBL" id="MFGA01000023">
    <property type="protein sequence ID" value="OGF20499.1"/>
    <property type="molecule type" value="Genomic_DNA"/>
</dbReference>
<feature type="domain" description="Heat-inducible transcription repressor HrcA C-terminal" evidence="5">
    <location>
        <begin position="83"/>
        <end position="213"/>
    </location>
</feature>
<organism evidence="6 7">
    <name type="scientific">Candidatus Falkowbacteria bacterium RIFOXYA2_FULL_38_12</name>
    <dbReference type="NCBI Taxonomy" id="1797993"/>
    <lineage>
        <taxon>Bacteria</taxon>
        <taxon>Candidatus Falkowiibacteriota</taxon>
    </lineage>
</organism>
<comment type="caution">
    <text evidence="6">The sequence shown here is derived from an EMBL/GenBank/DDBJ whole genome shotgun (WGS) entry which is preliminary data.</text>
</comment>
<dbReference type="Gene3D" id="3.30.450.40">
    <property type="match status" value="1"/>
</dbReference>
<dbReference type="GO" id="GO:0045892">
    <property type="term" value="P:negative regulation of DNA-templated transcription"/>
    <property type="evidence" value="ECO:0007669"/>
    <property type="project" value="TreeGrafter"/>
</dbReference>
<gene>
    <name evidence="6" type="ORF">A2257_04010</name>
</gene>
<dbReference type="PANTHER" id="PTHR34824">
    <property type="entry name" value="HEAT-INDUCIBLE TRANSCRIPTION REPRESSOR HRCA"/>
    <property type="match status" value="1"/>
</dbReference>
<protein>
    <recommendedName>
        <fullName evidence="5">Heat-inducible transcription repressor HrcA C-terminal domain-containing protein</fullName>
    </recommendedName>
</protein>
<dbReference type="SUPFAM" id="SSF55781">
    <property type="entry name" value="GAF domain-like"/>
    <property type="match status" value="1"/>
</dbReference>
<evidence type="ECO:0000256" key="4">
    <source>
        <dbReference type="ARBA" id="ARBA00023163"/>
    </source>
</evidence>
<accession>A0A1F5S1E7</accession>
<keyword evidence="1" id="KW-0678">Repressor</keyword>
<proteinExistence type="predicted"/>
<evidence type="ECO:0000256" key="2">
    <source>
        <dbReference type="ARBA" id="ARBA00023015"/>
    </source>
</evidence>
<evidence type="ECO:0000313" key="7">
    <source>
        <dbReference type="Proteomes" id="UP000177407"/>
    </source>
</evidence>
<dbReference type="SUPFAM" id="SSF46785">
    <property type="entry name" value="Winged helix' DNA-binding domain"/>
    <property type="match status" value="1"/>
</dbReference>